<accession>A0A9E7JGK2</accession>
<feature type="compositionally biased region" description="Basic residues" evidence="1">
    <location>
        <begin position="104"/>
        <end position="120"/>
    </location>
</feature>
<feature type="region of interest" description="Disordered" evidence="1">
    <location>
        <begin position="1"/>
        <end position="120"/>
    </location>
</feature>
<dbReference type="Proteomes" id="UP001055439">
    <property type="component" value="Chromosome 10"/>
</dbReference>
<feature type="compositionally biased region" description="Low complexity" evidence="1">
    <location>
        <begin position="67"/>
        <end position="85"/>
    </location>
</feature>
<sequence>MSLFASLAAAATERRSSTSRCAHPLQTEFSSARPATAGSCRTKRSEATGPATRSRGSQGTGARNSQGRGSMSAPSAGSSSPSARPWAVTCGDTGRRPTASRRAPSSKRRSRARRRPCGWI</sequence>
<keyword evidence="3" id="KW-1185">Reference proteome</keyword>
<evidence type="ECO:0000313" key="2">
    <source>
        <dbReference type="EMBL" id="URD80084.1"/>
    </source>
</evidence>
<proteinExistence type="predicted"/>
<organism evidence="2 3">
    <name type="scientific">Musa troglodytarum</name>
    <name type="common">fe'i banana</name>
    <dbReference type="NCBI Taxonomy" id="320322"/>
    <lineage>
        <taxon>Eukaryota</taxon>
        <taxon>Viridiplantae</taxon>
        <taxon>Streptophyta</taxon>
        <taxon>Embryophyta</taxon>
        <taxon>Tracheophyta</taxon>
        <taxon>Spermatophyta</taxon>
        <taxon>Magnoliopsida</taxon>
        <taxon>Liliopsida</taxon>
        <taxon>Zingiberales</taxon>
        <taxon>Musaceae</taxon>
        <taxon>Musa</taxon>
    </lineage>
</organism>
<name>A0A9E7JGK2_9LILI</name>
<feature type="compositionally biased region" description="Low complexity" evidence="1">
    <location>
        <begin position="1"/>
        <end position="11"/>
    </location>
</feature>
<dbReference type="AlphaFoldDB" id="A0A9E7JGK2"/>
<evidence type="ECO:0000256" key="1">
    <source>
        <dbReference type="SAM" id="MobiDB-lite"/>
    </source>
</evidence>
<evidence type="ECO:0000313" key="3">
    <source>
        <dbReference type="Proteomes" id="UP001055439"/>
    </source>
</evidence>
<gene>
    <name evidence="2" type="ORF">MUK42_05235</name>
</gene>
<reference evidence="2" key="1">
    <citation type="submission" date="2022-05" db="EMBL/GenBank/DDBJ databases">
        <title>The Musa troglodytarum L. genome provides insights into the mechanism of non-climacteric behaviour and enrichment of carotenoids.</title>
        <authorList>
            <person name="Wang J."/>
        </authorList>
    </citation>
    <scope>NUCLEOTIDE SEQUENCE</scope>
    <source>
        <tissue evidence="2">Leaf</tissue>
    </source>
</reference>
<dbReference type="OrthoDB" id="9411774at2759"/>
<dbReference type="EMBL" id="CP097503">
    <property type="protein sequence ID" value="URD80084.1"/>
    <property type="molecule type" value="Genomic_DNA"/>
</dbReference>
<feature type="compositionally biased region" description="Polar residues" evidence="1">
    <location>
        <begin position="54"/>
        <end position="66"/>
    </location>
</feature>
<protein>
    <submittedName>
        <fullName evidence="2">Zinc finger protein</fullName>
    </submittedName>
</protein>